<feature type="transmembrane region" description="Helical" evidence="1">
    <location>
        <begin position="231"/>
        <end position="257"/>
    </location>
</feature>
<evidence type="ECO:0000256" key="1">
    <source>
        <dbReference type="SAM" id="Phobius"/>
    </source>
</evidence>
<dbReference type="Proteomes" id="UP000323426">
    <property type="component" value="Unassembled WGS sequence"/>
</dbReference>
<feature type="transmembrane region" description="Helical" evidence="1">
    <location>
        <begin position="87"/>
        <end position="107"/>
    </location>
</feature>
<feature type="transmembrane region" description="Helical" evidence="1">
    <location>
        <begin position="14"/>
        <end position="32"/>
    </location>
</feature>
<protein>
    <submittedName>
        <fullName evidence="3">Sensor histidine kinase</fullName>
    </submittedName>
</protein>
<sequence length="502" mass="58107">MKDFFANPANLRKLEFWAATAIFVFAVLFLSANQDGPNHYHFDEVDISFNYYRNYFFPQLIKFTTLYLAFLLLNFVVAPKLIQKDNLFLHITLTLLTFLVIGAVVGVTDTYSKNYLFNQFDSVAETYDYIFQDSYLFAAWLVLIFGFYTVIKYVGIYILTNAEAIQSRYRLITQDSLMAFLLWMVSMLVLLIINAEAEFLLGWGILVPTGILLYSYACFKLIPESLGKKRAFWVYLSKVFVALILSFIPIALIIALITQRAETMMGITVFNASVHLVITAPLSWVLFKRQMRGKEELFVLKKELGHSNANLDFLRSQINPHFLFNALNTIYGTAIQEKAERTSEGIERLGEMMRFMLQENLQDKIALVREIEYLTNYICLQKLRIDANPGVQIQTEIEHPVTHFQIAPMLLIPFIENAFKHGISFREPSHIKITLEVRENTLYFDVYNSKHPKPQNDPEKDKSGIGLNNVKQRLQLLYPTKHELIIRETGKEFFVHLTLKLA</sequence>
<dbReference type="EMBL" id="VWSF01000022">
    <property type="protein sequence ID" value="KAA5541302.1"/>
    <property type="molecule type" value="Genomic_DNA"/>
</dbReference>
<keyword evidence="4" id="KW-1185">Reference proteome</keyword>
<reference evidence="3 4" key="1">
    <citation type="submission" date="2019-09" db="EMBL/GenBank/DDBJ databases">
        <title>Genome sequence and assembly of Adhaeribacter sp.</title>
        <authorList>
            <person name="Chhetri G."/>
        </authorList>
    </citation>
    <scope>NUCLEOTIDE SEQUENCE [LARGE SCALE GENOMIC DNA]</scope>
    <source>
        <strain evidence="3 4">DK36</strain>
    </source>
</reference>
<keyword evidence="1" id="KW-0812">Transmembrane</keyword>
<feature type="transmembrane region" description="Helical" evidence="1">
    <location>
        <begin position="137"/>
        <end position="159"/>
    </location>
</feature>
<dbReference type="GO" id="GO:0016020">
    <property type="term" value="C:membrane"/>
    <property type="evidence" value="ECO:0007669"/>
    <property type="project" value="InterPro"/>
</dbReference>
<keyword evidence="1" id="KW-0472">Membrane</keyword>
<dbReference type="InterPro" id="IPR036890">
    <property type="entry name" value="HATPase_C_sf"/>
</dbReference>
<dbReference type="RefSeq" id="WP_150091701.1">
    <property type="nucleotide sequence ID" value="NZ_VWSF01000022.1"/>
</dbReference>
<dbReference type="InterPro" id="IPR050640">
    <property type="entry name" value="Bact_2-comp_sensor_kinase"/>
</dbReference>
<proteinExistence type="predicted"/>
<dbReference type="SUPFAM" id="SSF55874">
    <property type="entry name" value="ATPase domain of HSP90 chaperone/DNA topoisomerase II/histidine kinase"/>
    <property type="match status" value="1"/>
</dbReference>
<dbReference type="PANTHER" id="PTHR34220">
    <property type="entry name" value="SENSOR HISTIDINE KINASE YPDA"/>
    <property type="match status" value="1"/>
</dbReference>
<gene>
    <name evidence="3" type="ORF">F0145_21100</name>
</gene>
<dbReference type="AlphaFoldDB" id="A0A5M6D4S7"/>
<dbReference type="Pfam" id="PF06580">
    <property type="entry name" value="His_kinase"/>
    <property type="match status" value="1"/>
</dbReference>
<dbReference type="PANTHER" id="PTHR34220:SF7">
    <property type="entry name" value="SENSOR HISTIDINE KINASE YPDA"/>
    <property type="match status" value="1"/>
</dbReference>
<dbReference type="GO" id="GO:0000155">
    <property type="term" value="F:phosphorelay sensor kinase activity"/>
    <property type="evidence" value="ECO:0007669"/>
    <property type="project" value="InterPro"/>
</dbReference>
<keyword evidence="3" id="KW-0418">Kinase</keyword>
<keyword evidence="1" id="KW-1133">Transmembrane helix</keyword>
<name>A0A5M6D4S7_9BACT</name>
<evidence type="ECO:0000313" key="3">
    <source>
        <dbReference type="EMBL" id="KAA5541302.1"/>
    </source>
</evidence>
<feature type="domain" description="Signal transduction histidine kinase internal region" evidence="2">
    <location>
        <begin position="309"/>
        <end position="386"/>
    </location>
</feature>
<comment type="caution">
    <text evidence="3">The sequence shown here is derived from an EMBL/GenBank/DDBJ whole genome shotgun (WGS) entry which is preliminary data.</text>
</comment>
<evidence type="ECO:0000259" key="2">
    <source>
        <dbReference type="Pfam" id="PF06580"/>
    </source>
</evidence>
<feature type="transmembrane region" description="Helical" evidence="1">
    <location>
        <begin position="263"/>
        <end position="287"/>
    </location>
</feature>
<feature type="transmembrane region" description="Helical" evidence="1">
    <location>
        <begin position="171"/>
        <end position="193"/>
    </location>
</feature>
<feature type="transmembrane region" description="Helical" evidence="1">
    <location>
        <begin position="52"/>
        <end position="75"/>
    </location>
</feature>
<organism evidence="3 4">
    <name type="scientific">Adhaeribacter rhizoryzae</name>
    <dbReference type="NCBI Taxonomy" id="2607907"/>
    <lineage>
        <taxon>Bacteria</taxon>
        <taxon>Pseudomonadati</taxon>
        <taxon>Bacteroidota</taxon>
        <taxon>Cytophagia</taxon>
        <taxon>Cytophagales</taxon>
        <taxon>Hymenobacteraceae</taxon>
        <taxon>Adhaeribacter</taxon>
    </lineage>
</organism>
<accession>A0A5M6D4S7</accession>
<dbReference type="Gene3D" id="3.30.565.10">
    <property type="entry name" value="Histidine kinase-like ATPase, C-terminal domain"/>
    <property type="match status" value="1"/>
</dbReference>
<feature type="transmembrane region" description="Helical" evidence="1">
    <location>
        <begin position="199"/>
        <end position="219"/>
    </location>
</feature>
<keyword evidence="3" id="KW-0808">Transferase</keyword>
<evidence type="ECO:0000313" key="4">
    <source>
        <dbReference type="Proteomes" id="UP000323426"/>
    </source>
</evidence>
<dbReference type="InterPro" id="IPR010559">
    <property type="entry name" value="Sig_transdc_His_kin_internal"/>
</dbReference>